<feature type="compositionally biased region" description="Low complexity" evidence="1">
    <location>
        <begin position="246"/>
        <end position="258"/>
    </location>
</feature>
<name>A0AAP0RKW0_LIQFO</name>
<gene>
    <name evidence="2" type="ORF">L1049_012967</name>
</gene>
<feature type="compositionally biased region" description="Pro residues" evidence="1">
    <location>
        <begin position="26"/>
        <end position="37"/>
    </location>
</feature>
<feature type="compositionally biased region" description="Basic and acidic residues" evidence="1">
    <location>
        <begin position="93"/>
        <end position="103"/>
    </location>
</feature>
<feature type="region of interest" description="Disordered" evidence="1">
    <location>
        <begin position="126"/>
        <end position="146"/>
    </location>
</feature>
<organism evidence="2 3">
    <name type="scientific">Liquidambar formosana</name>
    <name type="common">Formosan gum</name>
    <dbReference type="NCBI Taxonomy" id="63359"/>
    <lineage>
        <taxon>Eukaryota</taxon>
        <taxon>Viridiplantae</taxon>
        <taxon>Streptophyta</taxon>
        <taxon>Embryophyta</taxon>
        <taxon>Tracheophyta</taxon>
        <taxon>Spermatophyta</taxon>
        <taxon>Magnoliopsida</taxon>
        <taxon>eudicotyledons</taxon>
        <taxon>Gunneridae</taxon>
        <taxon>Pentapetalae</taxon>
        <taxon>Saxifragales</taxon>
        <taxon>Altingiaceae</taxon>
        <taxon>Liquidambar</taxon>
    </lineage>
</organism>
<feature type="compositionally biased region" description="Basic and acidic residues" evidence="1">
    <location>
        <begin position="262"/>
        <end position="271"/>
    </location>
</feature>
<dbReference type="Proteomes" id="UP001415857">
    <property type="component" value="Unassembled WGS sequence"/>
</dbReference>
<feature type="region of interest" description="Disordered" evidence="1">
    <location>
        <begin position="1"/>
        <end position="109"/>
    </location>
</feature>
<feature type="compositionally biased region" description="Polar residues" evidence="1">
    <location>
        <begin position="63"/>
        <end position="84"/>
    </location>
</feature>
<accession>A0AAP0RKW0</accession>
<feature type="region of interest" description="Disordered" evidence="1">
    <location>
        <begin position="236"/>
        <end position="275"/>
    </location>
</feature>
<sequence>MEIHPTPFPGKTKPSKFRTNRKIADPPKPNFKEPPIPKQKRVFGTARSTNIPAKTVTEKPTIKPSTGFSQKQPKLSRSTANTTDVAVIDATDGAEKKSPEKNRASSTKKKSVCFRENAVENPAKVGEIAGPRTPVPSPSLSKPKVLGTPYHSAQNCSKCRFDRLETSSYWLGQIKLAESVGKHFVSAAFFRLALECKAEPIRNLRVELKRYMGRHDCLSAQTAWRDVSLSYGLLKDESNEGGADSGPGETSTSETTGSVRGQEQKELKEEPVQEFGSKKSNRVMVLTFCGRKIWSVLL</sequence>
<dbReference type="EMBL" id="JBBPBK010000008">
    <property type="protein sequence ID" value="KAK9279288.1"/>
    <property type="molecule type" value="Genomic_DNA"/>
</dbReference>
<dbReference type="PANTHER" id="PTHR34468">
    <property type="entry name" value="MICROTUBULE-ASSOCIATED FUTSCH-LIKE PROTEIN"/>
    <property type="match status" value="1"/>
</dbReference>
<keyword evidence="3" id="KW-1185">Reference proteome</keyword>
<comment type="caution">
    <text evidence="2">The sequence shown here is derived from an EMBL/GenBank/DDBJ whole genome shotgun (WGS) entry which is preliminary data.</text>
</comment>
<dbReference type="PANTHER" id="PTHR34468:SF3">
    <property type="entry name" value="OS03G0288900 PROTEIN"/>
    <property type="match status" value="1"/>
</dbReference>
<evidence type="ECO:0000256" key="1">
    <source>
        <dbReference type="SAM" id="MobiDB-lite"/>
    </source>
</evidence>
<evidence type="ECO:0000313" key="2">
    <source>
        <dbReference type="EMBL" id="KAK9279288.1"/>
    </source>
</evidence>
<reference evidence="2 3" key="1">
    <citation type="journal article" date="2024" name="Plant J.">
        <title>Genome sequences and population genomics reveal climatic adaptation and genomic divergence between two closely related sweetgum species.</title>
        <authorList>
            <person name="Xu W.Q."/>
            <person name="Ren C.Q."/>
            <person name="Zhang X.Y."/>
            <person name="Comes H.P."/>
            <person name="Liu X.H."/>
            <person name="Li Y.G."/>
            <person name="Kettle C.J."/>
            <person name="Jalonen R."/>
            <person name="Gaisberger H."/>
            <person name="Ma Y.Z."/>
            <person name="Qiu Y.X."/>
        </authorList>
    </citation>
    <scope>NUCLEOTIDE SEQUENCE [LARGE SCALE GENOMIC DNA]</scope>
    <source>
        <strain evidence="2">Hangzhou</strain>
    </source>
</reference>
<evidence type="ECO:0000313" key="3">
    <source>
        <dbReference type="Proteomes" id="UP001415857"/>
    </source>
</evidence>
<dbReference type="AlphaFoldDB" id="A0AAP0RKW0"/>
<proteinExistence type="predicted"/>
<protein>
    <submittedName>
        <fullName evidence="2">Uncharacterized protein</fullName>
    </submittedName>
</protein>